<evidence type="ECO:0000256" key="4">
    <source>
        <dbReference type="ARBA" id="ARBA00022692"/>
    </source>
</evidence>
<keyword evidence="5 9" id="KW-1133">Transmembrane helix</keyword>
<feature type="compositionally biased region" description="Polar residues" evidence="8">
    <location>
        <begin position="962"/>
        <end position="983"/>
    </location>
</feature>
<keyword evidence="6 9" id="KW-0472">Membrane</keyword>
<evidence type="ECO:0000313" key="11">
    <source>
        <dbReference type="Proteomes" id="UP000038045"/>
    </source>
</evidence>
<evidence type="ECO:0000256" key="8">
    <source>
        <dbReference type="SAM" id="MobiDB-lite"/>
    </source>
</evidence>
<evidence type="ECO:0000256" key="5">
    <source>
        <dbReference type="ARBA" id="ARBA00022989"/>
    </source>
</evidence>
<dbReference type="Gene3D" id="1.20.1640.10">
    <property type="entry name" value="Multidrug efflux transporter AcrB transmembrane domain"/>
    <property type="match status" value="2"/>
</dbReference>
<feature type="transmembrane region" description="Helical" evidence="9">
    <location>
        <begin position="34"/>
        <end position="54"/>
    </location>
</feature>
<dbReference type="Pfam" id="PF02460">
    <property type="entry name" value="Patched"/>
    <property type="match status" value="1"/>
</dbReference>
<feature type="transmembrane region" description="Helical" evidence="9">
    <location>
        <begin position="718"/>
        <end position="736"/>
    </location>
</feature>
<dbReference type="InterPro" id="IPR000731">
    <property type="entry name" value="SSD"/>
</dbReference>
<feature type="transmembrane region" description="Helical" evidence="9">
    <location>
        <begin position="824"/>
        <end position="844"/>
    </location>
</feature>
<proteinExistence type="inferred from homology"/>
<evidence type="ECO:0000256" key="6">
    <source>
        <dbReference type="ARBA" id="ARBA00023136"/>
    </source>
</evidence>
<dbReference type="InterPro" id="IPR051697">
    <property type="entry name" value="Patched_domain-protein"/>
</dbReference>
<reference evidence="12" key="1">
    <citation type="submission" date="2017-02" db="UniProtKB">
        <authorList>
            <consortium name="WormBaseParasite"/>
        </authorList>
    </citation>
    <scope>IDENTIFICATION</scope>
</reference>
<comment type="subcellular location">
    <subcellularLocation>
        <location evidence="1">Cell membrane</location>
        <topology evidence="1">Multi-pass membrane protein</topology>
    </subcellularLocation>
</comment>
<dbReference type="PANTHER" id="PTHR10796:SF90">
    <property type="entry name" value="SSD DOMAIN-CONTAINING PROTEIN"/>
    <property type="match status" value="1"/>
</dbReference>
<name>A0A0N4Z5X7_PARTI</name>
<dbReference type="SUPFAM" id="SSF82866">
    <property type="entry name" value="Multidrug efflux transporter AcrB transmembrane domain"/>
    <property type="match status" value="2"/>
</dbReference>
<dbReference type="AlphaFoldDB" id="A0A0N4Z5X7"/>
<feature type="transmembrane region" description="Helical" evidence="9">
    <location>
        <begin position="512"/>
        <end position="533"/>
    </location>
</feature>
<dbReference type="GO" id="GO:0018996">
    <property type="term" value="P:molting cycle, collagen and cuticulin-based cuticle"/>
    <property type="evidence" value="ECO:0007669"/>
    <property type="project" value="TreeGrafter"/>
</dbReference>
<evidence type="ECO:0000259" key="10">
    <source>
        <dbReference type="PROSITE" id="PS50156"/>
    </source>
</evidence>
<feature type="transmembrane region" description="Helical" evidence="9">
    <location>
        <begin position="344"/>
        <end position="365"/>
    </location>
</feature>
<dbReference type="InterPro" id="IPR003392">
    <property type="entry name" value="PTHD_SSD"/>
</dbReference>
<feature type="transmembrane region" description="Helical" evidence="9">
    <location>
        <begin position="856"/>
        <end position="879"/>
    </location>
</feature>
<organism evidence="11 12">
    <name type="scientific">Parastrongyloides trichosuri</name>
    <name type="common">Possum-specific nematode worm</name>
    <dbReference type="NCBI Taxonomy" id="131310"/>
    <lineage>
        <taxon>Eukaryota</taxon>
        <taxon>Metazoa</taxon>
        <taxon>Ecdysozoa</taxon>
        <taxon>Nematoda</taxon>
        <taxon>Chromadorea</taxon>
        <taxon>Rhabditida</taxon>
        <taxon>Tylenchina</taxon>
        <taxon>Panagrolaimomorpha</taxon>
        <taxon>Strongyloidoidea</taxon>
        <taxon>Strongyloididae</taxon>
        <taxon>Parastrongyloides</taxon>
    </lineage>
</organism>
<feature type="region of interest" description="Disordered" evidence="8">
    <location>
        <begin position="959"/>
        <end position="983"/>
    </location>
</feature>
<dbReference type="GO" id="GO:0005886">
    <property type="term" value="C:plasma membrane"/>
    <property type="evidence" value="ECO:0007669"/>
    <property type="project" value="UniProtKB-SubCell"/>
</dbReference>
<sequence>MRNVNYLLRNGFHELLERIFSQTGISIGHSPYKYLIITLVLSLLSIGILNISFAQKLQDGFTSRYSRSHLEEKIFFEFHSTTPTQTERFVALIKDINGNNLMEKDMLSEVMRFHKFLQYSFNVSVNGVNYTYGDFCDGFCDINKGFYEIVNAIKYENSSFQKSGKYSGRYILSWPKSYKYGFEFNVAMHLFGAKLKSNFSSIKNDFNRIENVEMIALHFYANYPNDNITNIVTEWEQAVYDYLKSGQIKNDFPSLDVNVLGDKILGREIIRGGLSLLPYLVMGFILTLIFVFVCVMISTPVQRLKFSINKPLIVFGIVISPILAVTTTFGIVGFLQLPIYPIQFVIPFLILAIGVDDAFLILHSWNRLYPKIEKLSGKKKIEIIPNMIQEVLEEIGPSITITSLTNVIAFGVGSTMSTPAIQLFCMSAMLAMIIDFIYELTFFTSLLVIAEKLQISSCAGELSQVDPRDNQKYNANMESNIILLKKEDIYKNDNRIEKRIMKSYCHLLTSNIFRLLILIVMIIFIFFSILGTLKIEPVINSQQIIPSDSLLQRTDRLFEKYTWKEYELLTVILNNPPNISSVDGLEKLKTIVRKFETIPQALGNISTFIFLNDFETYLHTIRAMSMYLVDINFSIDYLPEFLEDLPHWKMGVKMRNKTILDKISFQTGYFNSSTWIDRANLMLKWREVADMFPENNVTIYCENSPIFEGIFNLKYNTLQTVIITLICMFIVCIFFVPSFAGVISAVVAITSISFGVFGFLYWWNLNLDPVSMSAIVMSIGFSVDYTAHVAYHYQKMCSVIFYYPSVSTYRDIVIIRLYHTLDAVAWPMLQAASSTMICFIPVLFTSDYTPTVFLRTITLVIGWGIFHGLAILPTLLAIFPESWYCIKQVSTQSGNTKGSIDIFKINKDEDTNLLKNTTNLKSIYSLNLIFDENFLSGDLKNVDTFSDTSSQDIDNMIEKRNNNNSSPLCNSQDDSGLGSDQQS</sequence>
<evidence type="ECO:0000256" key="1">
    <source>
        <dbReference type="ARBA" id="ARBA00004651"/>
    </source>
</evidence>
<dbReference type="FunFam" id="1.20.1640.10:FF:000013">
    <property type="entry name" value="PaTched Related family"/>
    <property type="match status" value="1"/>
</dbReference>
<feature type="domain" description="SSD" evidence="10">
    <location>
        <begin position="282"/>
        <end position="449"/>
    </location>
</feature>
<protein>
    <submittedName>
        <fullName evidence="12">SSD domain-containing protein</fullName>
    </submittedName>
</protein>
<evidence type="ECO:0000256" key="9">
    <source>
        <dbReference type="SAM" id="Phobius"/>
    </source>
</evidence>
<dbReference type="WBParaSite" id="PTRK_0000252100.1">
    <property type="protein sequence ID" value="PTRK_0000252100.1"/>
    <property type="gene ID" value="PTRK_0000252100"/>
</dbReference>
<keyword evidence="7" id="KW-0325">Glycoprotein</keyword>
<dbReference type="Proteomes" id="UP000038045">
    <property type="component" value="Unplaced"/>
</dbReference>
<dbReference type="PROSITE" id="PS50156">
    <property type="entry name" value="SSD"/>
    <property type="match status" value="1"/>
</dbReference>
<feature type="transmembrane region" description="Helical" evidence="9">
    <location>
        <begin position="313"/>
        <end position="337"/>
    </location>
</feature>
<keyword evidence="3" id="KW-1003">Cell membrane</keyword>
<comment type="similarity">
    <text evidence="2">Belongs to the patched family.</text>
</comment>
<evidence type="ECO:0000256" key="2">
    <source>
        <dbReference type="ARBA" id="ARBA00005585"/>
    </source>
</evidence>
<feature type="transmembrane region" description="Helical" evidence="9">
    <location>
        <begin position="743"/>
        <end position="763"/>
    </location>
</feature>
<evidence type="ECO:0000256" key="7">
    <source>
        <dbReference type="ARBA" id="ARBA00023180"/>
    </source>
</evidence>
<dbReference type="GO" id="GO:0006897">
    <property type="term" value="P:endocytosis"/>
    <property type="evidence" value="ECO:0007669"/>
    <property type="project" value="TreeGrafter"/>
</dbReference>
<accession>A0A0N4Z5X7</accession>
<keyword evidence="11" id="KW-1185">Reference proteome</keyword>
<keyword evidence="4 9" id="KW-0812">Transmembrane</keyword>
<dbReference type="GO" id="GO:0030659">
    <property type="term" value="C:cytoplasmic vesicle membrane"/>
    <property type="evidence" value="ECO:0007669"/>
    <property type="project" value="TreeGrafter"/>
</dbReference>
<dbReference type="PANTHER" id="PTHR10796">
    <property type="entry name" value="PATCHED-RELATED"/>
    <property type="match status" value="1"/>
</dbReference>
<feature type="transmembrane region" description="Helical" evidence="9">
    <location>
        <begin position="276"/>
        <end position="301"/>
    </location>
</feature>
<evidence type="ECO:0000313" key="12">
    <source>
        <dbReference type="WBParaSite" id="PTRK_0000252100.1"/>
    </source>
</evidence>
<evidence type="ECO:0000256" key="3">
    <source>
        <dbReference type="ARBA" id="ARBA00022475"/>
    </source>
</evidence>